<accession>A0A8K1ZYN5</accession>
<name>A0A8K1ZYN5_9CYAN</name>
<dbReference type="Pfam" id="PF13267">
    <property type="entry name" value="DUF4058"/>
    <property type="match status" value="1"/>
</dbReference>
<evidence type="ECO:0000313" key="1">
    <source>
        <dbReference type="EMBL" id="NCJ07589.1"/>
    </source>
</evidence>
<dbReference type="RefSeq" id="WP_161826068.1">
    <property type="nucleotide sequence ID" value="NZ_WVIC01000029.1"/>
</dbReference>
<comment type="caution">
    <text evidence="1">The sequence shown here is derived from an EMBL/GenBank/DDBJ whole genome shotgun (WGS) entry which is preliminary data.</text>
</comment>
<proteinExistence type="predicted"/>
<organism evidence="1 2">
    <name type="scientific">Petrachloros mirabilis ULC683</name>
    <dbReference type="NCBI Taxonomy" id="2781853"/>
    <lineage>
        <taxon>Bacteria</taxon>
        <taxon>Bacillati</taxon>
        <taxon>Cyanobacteriota</taxon>
        <taxon>Cyanophyceae</taxon>
        <taxon>Synechococcales</taxon>
        <taxon>Petrachlorosaceae</taxon>
        <taxon>Petrachloros</taxon>
        <taxon>Petrachloros mirabilis</taxon>
    </lineage>
</organism>
<dbReference type="Proteomes" id="UP000607397">
    <property type="component" value="Unassembled WGS sequence"/>
</dbReference>
<keyword evidence="2" id="KW-1185">Reference proteome</keyword>
<evidence type="ECO:0000313" key="2">
    <source>
        <dbReference type="Proteomes" id="UP000607397"/>
    </source>
</evidence>
<dbReference type="EMBL" id="WVIC01000029">
    <property type="protein sequence ID" value="NCJ07589.1"/>
    <property type="molecule type" value="Genomic_DNA"/>
</dbReference>
<gene>
    <name evidence="1" type="ORF">GS597_13940</name>
</gene>
<protein>
    <submittedName>
        <fullName evidence="1">DUF4058 family protein</fullName>
    </submittedName>
</protein>
<reference evidence="1" key="1">
    <citation type="submission" date="2019-12" db="EMBL/GenBank/DDBJ databases">
        <title>High-Quality draft genome sequences of three cyanobacteria isolated from the limestone walls of the Old Cathedral of Coimbra.</title>
        <authorList>
            <person name="Tiago I."/>
            <person name="Soares F."/>
            <person name="Portugal A."/>
        </authorList>
    </citation>
    <scope>NUCLEOTIDE SEQUENCE [LARGE SCALE GENOMIC DNA]</scope>
    <source>
        <strain evidence="1">C</strain>
    </source>
</reference>
<dbReference type="AlphaFoldDB" id="A0A8K1ZYN5"/>
<sequence length="239" mass="26688">MSLQDHFRPPLSTQRHWHSFHNAWSTYLAENLNQILPEGYFAEPNVQFGIEIDVATWSEDPLPTAAPAIAGSPQWMPRSPTATLPFQPTTDNIEVQIFNAQAGPTLVGAIELVSPANKDRPSHRTAFVSKCQTYLQQGIGLVIVDVVTTLSANLHNELMQQLDLPVESFPSDLYAIAYRVADTDGTSHLSVWQEPLTISQPLPILPLFLKSGIFLPLDLEQTYRYTCSRQRISISAQKH</sequence>
<dbReference type="InterPro" id="IPR025132">
    <property type="entry name" value="DUF4058"/>
</dbReference>